<dbReference type="STRING" id="1160509.A0A3N4IJI6"/>
<dbReference type="GO" id="GO:0005737">
    <property type="term" value="C:cytoplasm"/>
    <property type="evidence" value="ECO:0007669"/>
    <property type="project" value="TreeGrafter"/>
</dbReference>
<keyword evidence="2 5" id="KW-0378">Hydrolase</keyword>
<evidence type="ECO:0000256" key="4">
    <source>
        <dbReference type="ARBA" id="ARBA00022975"/>
    </source>
</evidence>
<keyword evidence="6" id="KW-1185">Reference proteome</keyword>
<sequence>MSLYLSPSVTPRTIYEAAAAGITGVKSYPAGVTTNSDLGVVSYEPFYPVFAAMEEVDMILNLHGEMPSAEGITVLNAEEQFIPVLLDLHKRFPKLRIVLEHCTTKAAVEAVKSCGPSVAATITAHHLWLTIDEAVGRPHNFCKPVAKLPSDREALIEAATSGSPKFFMGTDSAPHAKSAKEGAKTAAGCFTQAHAVAYVAEVFRNVGKLDMLQGFVSDIGRAFYKANEKRIGEREEKIVLSREPGEVIRQEYGEGEFAVVPFMSGVKVYSVKWAC</sequence>
<protein>
    <submittedName>
        <fullName evidence="5">Metallo-dependent hydrolase</fullName>
    </submittedName>
</protein>
<keyword evidence="3" id="KW-0862">Zinc</keyword>
<proteinExistence type="predicted"/>
<dbReference type="PROSITE" id="PS00483">
    <property type="entry name" value="DIHYDROOROTASE_2"/>
    <property type="match status" value="1"/>
</dbReference>
<accession>A0A3N4IJI6</accession>
<dbReference type="InterPro" id="IPR032466">
    <property type="entry name" value="Metal_Hydrolase"/>
</dbReference>
<dbReference type="InterPro" id="IPR002195">
    <property type="entry name" value="Dihydroorotase_CS"/>
</dbReference>
<dbReference type="GO" id="GO:0004151">
    <property type="term" value="F:dihydroorotase activity"/>
    <property type="evidence" value="ECO:0007669"/>
    <property type="project" value="InterPro"/>
</dbReference>
<evidence type="ECO:0000256" key="2">
    <source>
        <dbReference type="ARBA" id="ARBA00022801"/>
    </source>
</evidence>
<evidence type="ECO:0000313" key="6">
    <source>
        <dbReference type="Proteomes" id="UP000275078"/>
    </source>
</evidence>
<evidence type="ECO:0000313" key="5">
    <source>
        <dbReference type="EMBL" id="RPA86313.1"/>
    </source>
</evidence>
<keyword evidence="4" id="KW-0665">Pyrimidine biosynthesis</keyword>
<dbReference type="PANTHER" id="PTHR43137">
    <property type="entry name" value="DIHYDROOROTASE"/>
    <property type="match status" value="1"/>
</dbReference>
<dbReference type="OrthoDB" id="1670005at2759"/>
<dbReference type="SUPFAM" id="SSF51556">
    <property type="entry name" value="Metallo-dependent hydrolases"/>
    <property type="match status" value="1"/>
</dbReference>
<dbReference type="UniPathway" id="UPA00070">
    <property type="reaction ID" value="UER00117"/>
</dbReference>
<name>A0A3N4IJI6_ASCIM</name>
<dbReference type="NCBIfam" id="TIGR00856">
    <property type="entry name" value="pyrC_dimer"/>
    <property type="match status" value="1"/>
</dbReference>
<dbReference type="InterPro" id="IPR004721">
    <property type="entry name" value="DHOdimr"/>
</dbReference>
<organism evidence="5 6">
    <name type="scientific">Ascobolus immersus RN42</name>
    <dbReference type="NCBI Taxonomy" id="1160509"/>
    <lineage>
        <taxon>Eukaryota</taxon>
        <taxon>Fungi</taxon>
        <taxon>Dikarya</taxon>
        <taxon>Ascomycota</taxon>
        <taxon>Pezizomycotina</taxon>
        <taxon>Pezizomycetes</taxon>
        <taxon>Pezizales</taxon>
        <taxon>Ascobolaceae</taxon>
        <taxon>Ascobolus</taxon>
    </lineage>
</organism>
<dbReference type="Proteomes" id="UP000275078">
    <property type="component" value="Unassembled WGS sequence"/>
</dbReference>
<dbReference type="GO" id="GO:0044205">
    <property type="term" value="P:'de novo' UMP biosynthetic process"/>
    <property type="evidence" value="ECO:0007669"/>
    <property type="project" value="UniProtKB-UniPathway"/>
</dbReference>
<dbReference type="PANTHER" id="PTHR43137:SF1">
    <property type="entry name" value="DIHYDROOROTASE"/>
    <property type="match status" value="1"/>
</dbReference>
<dbReference type="GO" id="GO:0006207">
    <property type="term" value="P:'de novo' pyrimidine nucleobase biosynthetic process"/>
    <property type="evidence" value="ECO:0007669"/>
    <property type="project" value="TreeGrafter"/>
</dbReference>
<evidence type="ECO:0000256" key="1">
    <source>
        <dbReference type="ARBA" id="ARBA00022723"/>
    </source>
</evidence>
<dbReference type="AlphaFoldDB" id="A0A3N4IJI6"/>
<dbReference type="GO" id="GO:0046872">
    <property type="term" value="F:metal ion binding"/>
    <property type="evidence" value="ECO:0007669"/>
    <property type="project" value="UniProtKB-KW"/>
</dbReference>
<gene>
    <name evidence="5" type="ORF">BJ508DRAFT_411477</name>
</gene>
<dbReference type="Gene3D" id="3.20.20.140">
    <property type="entry name" value="Metal-dependent hydrolases"/>
    <property type="match status" value="1"/>
</dbReference>
<reference evidence="5 6" key="1">
    <citation type="journal article" date="2018" name="Nat. Ecol. Evol.">
        <title>Pezizomycetes genomes reveal the molecular basis of ectomycorrhizal truffle lifestyle.</title>
        <authorList>
            <person name="Murat C."/>
            <person name="Payen T."/>
            <person name="Noel B."/>
            <person name="Kuo A."/>
            <person name="Morin E."/>
            <person name="Chen J."/>
            <person name="Kohler A."/>
            <person name="Krizsan K."/>
            <person name="Balestrini R."/>
            <person name="Da Silva C."/>
            <person name="Montanini B."/>
            <person name="Hainaut M."/>
            <person name="Levati E."/>
            <person name="Barry K.W."/>
            <person name="Belfiori B."/>
            <person name="Cichocki N."/>
            <person name="Clum A."/>
            <person name="Dockter R.B."/>
            <person name="Fauchery L."/>
            <person name="Guy J."/>
            <person name="Iotti M."/>
            <person name="Le Tacon F."/>
            <person name="Lindquist E.A."/>
            <person name="Lipzen A."/>
            <person name="Malagnac F."/>
            <person name="Mello A."/>
            <person name="Molinier V."/>
            <person name="Miyauchi S."/>
            <person name="Poulain J."/>
            <person name="Riccioni C."/>
            <person name="Rubini A."/>
            <person name="Sitrit Y."/>
            <person name="Splivallo R."/>
            <person name="Traeger S."/>
            <person name="Wang M."/>
            <person name="Zifcakova L."/>
            <person name="Wipf D."/>
            <person name="Zambonelli A."/>
            <person name="Paolocci F."/>
            <person name="Nowrousian M."/>
            <person name="Ottonello S."/>
            <person name="Baldrian P."/>
            <person name="Spatafora J.W."/>
            <person name="Henrissat B."/>
            <person name="Nagy L.G."/>
            <person name="Aury J.M."/>
            <person name="Wincker P."/>
            <person name="Grigoriev I.V."/>
            <person name="Bonfante P."/>
            <person name="Martin F.M."/>
        </authorList>
    </citation>
    <scope>NUCLEOTIDE SEQUENCE [LARGE SCALE GENOMIC DNA]</scope>
    <source>
        <strain evidence="5 6">RN42</strain>
    </source>
</reference>
<keyword evidence="1" id="KW-0479">Metal-binding</keyword>
<evidence type="ECO:0000256" key="3">
    <source>
        <dbReference type="ARBA" id="ARBA00022833"/>
    </source>
</evidence>
<dbReference type="EMBL" id="ML119650">
    <property type="protein sequence ID" value="RPA86313.1"/>
    <property type="molecule type" value="Genomic_DNA"/>
</dbReference>